<organism evidence="2 3">
    <name type="scientific">Olea europaea subsp. europaea</name>
    <dbReference type="NCBI Taxonomy" id="158383"/>
    <lineage>
        <taxon>Eukaryota</taxon>
        <taxon>Viridiplantae</taxon>
        <taxon>Streptophyta</taxon>
        <taxon>Embryophyta</taxon>
        <taxon>Tracheophyta</taxon>
        <taxon>Spermatophyta</taxon>
        <taxon>Magnoliopsida</taxon>
        <taxon>eudicotyledons</taxon>
        <taxon>Gunneridae</taxon>
        <taxon>Pentapetalae</taxon>
        <taxon>asterids</taxon>
        <taxon>lamiids</taxon>
        <taxon>Lamiales</taxon>
        <taxon>Oleaceae</taxon>
        <taxon>Oleeae</taxon>
        <taxon>Olea</taxon>
    </lineage>
</organism>
<feature type="non-terminal residue" evidence="2">
    <location>
        <position position="1"/>
    </location>
</feature>
<feature type="non-terminal residue" evidence="2">
    <location>
        <position position="58"/>
    </location>
</feature>
<evidence type="ECO:0000313" key="3">
    <source>
        <dbReference type="Proteomes" id="UP000594638"/>
    </source>
</evidence>
<keyword evidence="3" id="KW-1185">Reference proteome</keyword>
<proteinExistence type="predicted"/>
<dbReference type="EMBL" id="CACTIH010004741">
    <property type="protein sequence ID" value="CAA2991110.1"/>
    <property type="molecule type" value="Genomic_DNA"/>
</dbReference>
<dbReference type="Gramene" id="OE9A063318T1">
    <property type="protein sequence ID" value="OE9A063318C1"/>
    <property type="gene ID" value="OE9A063318"/>
</dbReference>
<gene>
    <name evidence="2" type="ORF">OLEA9_A063318</name>
</gene>
<name>A0A8S0SDZ5_OLEEU</name>
<comment type="caution">
    <text evidence="2">The sequence shown here is derived from an EMBL/GenBank/DDBJ whole genome shotgun (WGS) entry which is preliminary data.</text>
</comment>
<accession>A0A8S0SDZ5</accession>
<reference evidence="2 3" key="1">
    <citation type="submission" date="2019-12" db="EMBL/GenBank/DDBJ databases">
        <authorList>
            <person name="Alioto T."/>
            <person name="Alioto T."/>
            <person name="Gomez Garrido J."/>
        </authorList>
    </citation>
    <scope>NUCLEOTIDE SEQUENCE [LARGE SCALE GENOMIC DNA]</scope>
</reference>
<sequence>NNEVSITVSNPSPETVHYDRDLSFLTSPTKRQDSLDIPESTGVEITVTEPSPDQDVKQ</sequence>
<protein>
    <submittedName>
        <fullName evidence="2">Uncharacterized protein</fullName>
    </submittedName>
</protein>
<feature type="region of interest" description="Disordered" evidence="1">
    <location>
        <begin position="1"/>
        <end position="58"/>
    </location>
</feature>
<feature type="compositionally biased region" description="Polar residues" evidence="1">
    <location>
        <begin position="1"/>
        <end position="13"/>
    </location>
</feature>
<evidence type="ECO:0000256" key="1">
    <source>
        <dbReference type="SAM" id="MobiDB-lite"/>
    </source>
</evidence>
<dbReference type="AlphaFoldDB" id="A0A8S0SDZ5"/>
<dbReference type="Proteomes" id="UP000594638">
    <property type="component" value="Unassembled WGS sequence"/>
</dbReference>
<evidence type="ECO:0000313" key="2">
    <source>
        <dbReference type="EMBL" id="CAA2991110.1"/>
    </source>
</evidence>